<dbReference type="AlphaFoldDB" id="A0A1A9V5W5"/>
<keyword evidence="1" id="KW-1133">Transmembrane helix</keyword>
<accession>A0A1A9V5W5</accession>
<dbReference type="Proteomes" id="UP000078200">
    <property type="component" value="Unassembled WGS sequence"/>
</dbReference>
<protein>
    <submittedName>
        <fullName evidence="2">Uncharacterized protein</fullName>
    </submittedName>
</protein>
<proteinExistence type="predicted"/>
<sequence>MDKFRILLLLWCVSVYEFGAEVFVVLAFYMKDFYSESTVRRLSQTTSINLRQEIKLKHTSMLSKVFEFKVDCHRDLSCMCVSSEVFMDQIYDKLSSSESNNTLINEKTTSHIFGVFYHPHRISVGCARSLRGE</sequence>
<keyword evidence="1" id="KW-0812">Transmembrane</keyword>
<organism evidence="2 3">
    <name type="scientific">Glossina austeni</name>
    <name type="common">Savannah tsetse fly</name>
    <dbReference type="NCBI Taxonomy" id="7395"/>
    <lineage>
        <taxon>Eukaryota</taxon>
        <taxon>Metazoa</taxon>
        <taxon>Ecdysozoa</taxon>
        <taxon>Arthropoda</taxon>
        <taxon>Hexapoda</taxon>
        <taxon>Insecta</taxon>
        <taxon>Pterygota</taxon>
        <taxon>Neoptera</taxon>
        <taxon>Endopterygota</taxon>
        <taxon>Diptera</taxon>
        <taxon>Brachycera</taxon>
        <taxon>Muscomorpha</taxon>
        <taxon>Hippoboscoidea</taxon>
        <taxon>Glossinidae</taxon>
        <taxon>Glossina</taxon>
    </lineage>
</organism>
<evidence type="ECO:0000313" key="3">
    <source>
        <dbReference type="Proteomes" id="UP000078200"/>
    </source>
</evidence>
<feature type="transmembrane region" description="Helical" evidence="1">
    <location>
        <begin position="6"/>
        <end position="30"/>
    </location>
</feature>
<evidence type="ECO:0000313" key="2">
    <source>
        <dbReference type="EnsemblMetazoa" id="GAUT027000-PA"/>
    </source>
</evidence>
<dbReference type="EnsemblMetazoa" id="GAUT027000-RA">
    <property type="protein sequence ID" value="GAUT027000-PA"/>
    <property type="gene ID" value="GAUT027000"/>
</dbReference>
<dbReference type="VEuPathDB" id="VectorBase:GAUT027000"/>
<reference evidence="2" key="1">
    <citation type="submission" date="2020-05" db="UniProtKB">
        <authorList>
            <consortium name="EnsemblMetazoa"/>
        </authorList>
    </citation>
    <scope>IDENTIFICATION</scope>
    <source>
        <strain evidence="2">TTRI</strain>
    </source>
</reference>
<evidence type="ECO:0000256" key="1">
    <source>
        <dbReference type="SAM" id="Phobius"/>
    </source>
</evidence>
<name>A0A1A9V5W5_GLOAU</name>
<keyword evidence="1" id="KW-0472">Membrane</keyword>
<keyword evidence="3" id="KW-1185">Reference proteome</keyword>